<name>A0A813F9H6_POLGL</name>
<evidence type="ECO:0000256" key="1">
    <source>
        <dbReference type="SAM" id="MobiDB-lite"/>
    </source>
</evidence>
<sequence length="231" mass="25592">SQLNIWSWSFDKELLTPKARGNSSPPAALPSAAGSPVDSSTAVAESDLRIIKRVPLPRTATSMSANSKVSSPPKPPSGELWSALQGQRTNWAVVRRMARSIMDPDYTLSDFNQDLSAFPELSLYLRDSPQGSATNTSSSRTVGDEYQRTVGAFFAVYWLMRVDHDGRDGFTFGVDNRWVPLKATLSKDAAATAAGAAEVPQDAHQRLFSIDRRMTFVKDARWDFFRRLLFD</sequence>
<accession>A0A813F9H6</accession>
<protein>
    <submittedName>
        <fullName evidence="2">Uncharacterized protein</fullName>
    </submittedName>
</protein>
<feature type="non-terminal residue" evidence="2">
    <location>
        <position position="231"/>
    </location>
</feature>
<feature type="region of interest" description="Disordered" evidence="1">
    <location>
        <begin position="17"/>
        <end position="40"/>
    </location>
</feature>
<evidence type="ECO:0000313" key="2">
    <source>
        <dbReference type="EMBL" id="CAE8610889.1"/>
    </source>
</evidence>
<feature type="compositionally biased region" description="Low complexity" evidence="1">
    <location>
        <begin position="23"/>
        <end position="36"/>
    </location>
</feature>
<comment type="caution">
    <text evidence="2">The sequence shown here is derived from an EMBL/GenBank/DDBJ whole genome shotgun (WGS) entry which is preliminary data.</text>
</comment>
<dbReference type="AlphaFoldDB" id="A0A813F9H6"/>
<proteinExistence type="predicted"/>
<feature type="non-terminal residue" evidence="2">
    <location>
        <position position="1"/>
    </location>
</feature>
<organism evidence="2 3">
    <name type="scientific">Polarella glacialis</name>
    <name type="common">Dinoflagellate</name>
    <dbReference type="NCBI Taxonomy" id="89957"/>
    <lineage>
        <taxon>Eukaryota</taxon>
        <taxon>Sar</taxon>
        <taxon>Alveolata</taxon>
        <taxon>Dinophyceae</taxon>
        <taxon>Suessiales</taxon>
        <taxon>Suessiaceae</taxon>
        <taxon>Polarella</taxon>
    </lineage>
</organism>
<gene>
    <name evidence="2" type="ORF">PGLA1383_LOCUS28698</name>
</gene>
<dbReference type="EMBL" id="CAJNNV010024860">
    <property type="protein sequence ID" value="CAE8610889.1"/>
    <property type="molecule type" value="Genomic_DNA"/>
</dbReference>
<dbReference type="Proteomes" id="UP000654075">
    <property type="component" value="Unassembled WGS sequence"/>
</dbReference>
<keyword evidence="3" id="KW-1185">Reference proteome</keyword>
<evidence type="ECO:0000313" key="3">
    <source>
        <dbReference type="Proteomes" id="UP000654075"/>
    </source>
</evidence>
<reference evidence="2" key="1">
    <citation type="submission" date="2021-02" db="EMBL/GenBank/DDBJ databases">
        <authorList>
            <person name="Dougan E. K."/>
            <person name="Rhodes N."/>
            <person name="Thang M."/>
            <person name="Chan C."/>
        </authorList>
    </citation>
    <scope>NUCLEOTIDE SEQUENCE</scope>
</reference>